<dbReference type="EMBL" id="JABERL010000077">
    <property type="protein sequence ID" value="NNH79335.1"/>
    <property type="molecule type" value="Genomic_DNA"/>
</dbReference>
<dbReference type="PANTHER" id="PTHR43201:SF5">
    <property type="entry name" value="MEDIUM-CHAIN ACYL-COA LIGASE ACSF2, MITOCHONDRIAL"/>
    <property type="match status" value="1"/>
</dbReference>
<evidence type="ECO:0000313" key="4">
    <source>
        <dbReference type="EMBL" id="NNH38749.1"/>
    </source>
</evidence>
<dbReference type="SUPFAM" id="SSF56801">
    <property type="entry name" value="Acetyl-CoA synthetase-like"/>
    <property type="match status" value="1"/>
</dbReference>
<accession>A0A241VFT9</accession>
<dbReference type="Proteomes" id="UP000546536">
    <property type="component" value="Unassembled WGS sequence"/>
</dbReference>
<dbReference type="GO" id="GO:0006631">
    <property type="term" value="P:fatty acid metabolic process"/>
    <property type="evidence" value="ECO:0007669"/>
    <property type="project" value="TreeGrafter"/>
</dbReference>
<dbReference type="InterPro" id="IPR020845">
    <property type="entry name" value="AMP-binding_CS"/>
</dbReference>
<dbReference type="InterPro" id="IPR045851">
    <property type="entry name" value="AMP-bd_C_sf"/>
</dbReference>
<dbReference type="RefSeq" id="WP_067723718.1">
    <property type="nucleotide sequence ID" value="NZ_JABERG010000033.1"/>
</dbReference>
<evidence type="ECO:0000259" key="3">
    <source>
        <dbReference type="Pfam" id="PF00501"/>
    </source>
</evidence>
<evidence type="ECO:0000313" key="8">
    <source>
        <dbReference type="Proteomes" id="UP000546536"/>
    </source>
</evidence>
<proteinExistence type="inferred from homology"/>
<protein>
    <submittedName>
        <fullName evidence="5">AMP-binding protein</fullName>
    </submittedName>
</protein>
<dbReference type="Proteomes" id="UP000532147">
    <property type="component" value="Unassembled WGS sequence"/>
</dbReference>
<keyword evidence="2" id="KW-0436">Ligase</keyword>
<dbReference type="AlphaFoldDB" id="A0A241VFT9"/>
<dbReference type="PANTHER" id="PTHR43201">
    <property type="entry name" value="ACYL-COA SYNTHETASE"/>
    <property type="match status" value="1"/>
</dbReference>
<keyword evidence="8" id="KW-1185">Reference proteome</keyword>
<evidence type="ECO:0000313" key="5">
    <source>
        <dbReference type="EMBL" id="NNH79335.1"/>
    </source>
</evidence>
<dbReference type="InterPro" id="IPR000873">
    <property type="entry name" value="AMP-dep_synth/lig_dom"/>
</dbReference>
<dbReference type="Pfam" id="PF23562">
    <property type="entry name" value="AMP-binding_C_3"/>
    <property type="match status" value="1"/>
</dbReference>
<comment type="similarity">
    <text evidence="1">Belongs to the ATP-dependent AMP-binding enzyme family.</text>
</comment>
<gene>
    <name evidence="4" type="ORF">HLH11_08825</name>
    <name evidence="6" type="ORF">HLH13_15405</name>
    <name evidence="5" type="ORF">HLH17_17155</name>
</gene>
<dbReference type="GO" id="GO:0031956">
    <property type="term" value="F:medium-chain fatty acid-CoA ligase activity"/>
    <property type="evidence" value="ECO:0007669"/>
    <property type="project" value="TreeGrafter"/>
</dbReference>
<name>A0A241VFT9_9GAMM</name>
<accession>A0A7Y2RIE3</accession>
<organism evidence="5 9">
    <name type="scientific">Acinetobacter terrae</name>
    <dbReference type="NCBI Taxonomy" id="2731247"/>
    <lineage>
        <taxon>Bacteria</taxon>
        <taxon>Pseudomonadati</taxon>
        <taxon>Pseudomonadota</taxon>
        <taxon>Gammaproteobacteria</taxon>
        <taxon>Moraxellales</taxon>
        <taxon>Moraxellaceae</taxon>
        <taxon>Acinetobacter</taxon>
        <taxon>Acinetobacter Taxon 24</taxon>
    </lineage>
</organism>
<evidence type="ECO:0000313" key="7">
    <source>
        <dbReference type="Proteomes" id="UP000532147"/>
    </source>
</evidence>
<dbReference type="STRING" id="1977878.B9T23_11095"/>
<evidence type="ECO:0000313" key="6">
    <source>
        <dbReference type="EMBL" id="NNH89061.1"/>
    </source>
</evidence>
<dbReference type="EMBL" id="JABERH010000020">
    <property type="protein sequence ID" value="NNH38749.1"/>
    <property type="molecule type" value="Genomic_DNA"/>
</dbReference>
<evidence type="ECO:0000256" key="2">
    <source>
        <dbReference type="ARBA" id="ARBA00022598"/>
    </source>
</evidence>
<feature type="domain" description="AMP-dependent synthetase/ligase" evidence="3">
    <location>
        <begin position="12"/>
        <end position="366"/>
    </location>
</feature>
<dbReference type="EMBL" id="JABERG010000033">
    <property type="protein sequence ID" value="NNH89061.1"/>
    <property type="molecule type" value="Genomic_DNA"/>
</dbReference>
<comment type="caution">
    <text evidence="5">The sequence shown here is derived from an EMBL/GenBank/DDBJ whole genome shotgun (WGS) entry which is preliminary data.</text>
</comment>
<dbReference type="PROSITE" id="PS00455">
    <property type="entry name" value="AMP_BINDING"/>
    <property type="match status" value="1"/>
</dbReference>
<dbReference type="Gene3D" id="3.30.300.30">
    <property type="match status" value="1"/>
</dbReference>
<accession>A0A7Y2WLT6</accession>
<dbReference type="Gene3D" id="3.40.50.12780">
    <property type="entry name" value="N-terminal domain of ligase-like"/>
    <property type="match status" value="1"/>
</dbReference>
<evidence type="ECO:0000256" key="1">
    <source>
        <dbReference type="ARBA" id="ARBA00006432"/>
    </source>
</evidence>
<evidence type="ECO:0000313" key="9">
    <source>
        <dbReference type="Proteomes" id="UP000569202"/>
    </source>
</evidence>
<sequence length="517" mass="56893">MMNSLFDPISTYAKQDPIREAIVSADRTVISYAELNIQVNQLSAELIQMKIQRLAIWGVNSVNWILVDLAARKAGITVIPIPLFFTQDQVKHLLQDSQVDSICVTDTGGDIEEKCGGKNCAIPQWLMNLTEHAGRRRDVSTSDAFSGQFVHLLDHQAHPEQGYIKLNPPQQPSKITYTSGSTGTPKGVCLAEETIDSITASLSNALVSSHLGRHLCLIPFATLLENIAGIYVALSMGRAVVVEEVSQFGLISNHEFNVQHFVDAVRKYQIESVILLPQMLKAIVEYIAEHGPTDFATLKFIAVGGGKVSPDLLSQCQMLNLPVYEGYGLSECASVVSLNLPNARKIGSVGRILPHVEVKIEKNAEVVVKGNAMLGYVNDMAVSPYIHTGDAGYFDEEGYLYITGRIKQIIVSSFGRNISPEWVESNSLSEAEIHQIAIFGEAQPHLSAVIYARACSSDNLIEAAVQKANARMPDYAQIKHWCRAAEPFSLKNQMLTDNGKLRRNQIKQHFHAALQQS</sequence>
<dbReference type="InterPro" id="IPR042099">
    <property type="entry name" value="ANL_N_sf"/>
</dbReference>
<dbReference type="Pfam" id="PF00501">
    <property type="entry name" value="AMP-binding"/>
    <property type="match status" value="1"/>
</dbReference>
<reference evidence="7 8" key="1">
    <citation type="submission" date="2020-04" db="EMBL/GenBank/DDBJ databases">
        <title>Acinetobacter Taxon 24.</title>
        <authorList>
            <person name="Nemec A."/>
            <person name="Radolfova-Krizova L."/>
            <person name="Higgins P.G."/>
            <person name="Spanelova P."/>
        </authorList>
    </citation>
    <scope>NUCLEOTIDE SEQUENCE [LARGE SCALE GENOMIC DNA]</scope>
    <source>
        <strain evidence="6 8">ANC 4279</strain>
        <strain evidence="4 7">ANC 4280</strain>
        <strain evidence="5 9">ANC 5380</strain>
    </source>
</reference>
<dbReference type="Proteomes" id="UP000569202">
    <property type="component" value="Unassembled WGS sequence"/>
</dbReference>